<dbReference type="Proteomes" id="UP000308444">
    <property type="component" value="Unassembled WGS sequence"/>
</dbReference>
<evidence type="ECO:0000313" key="1">
    <source>
        <dbReference type="EMBL" id="TKJ00617.1"/>
    </source>
</evidence>
<comment type="caution">
    <text evidence="1">The sequence shown here is derived from an EMBL/GenBank/DDBJ whole genome shotgun (WGS) entry which is preliminary data.</text>
</comment>
<organism evidence="1 2">
    <name type="scientific">Bacillus cereus</name>
    <dbReference type="NCBI Taxonomy" id="1396"/>
    <lineage>
        <taxon>Bacteria</taxon>
        <taxon>Bacillati</taxon>
        <taxon>Bacillota</taxon>
        <taxon>Bacilli</taxon>
        <taxon>Bacillales</taxon>
        <taxon>Bacillaceae</taxon>
        <taxon>Bacillus</taxon>
        <taxon>Bacillus cereus group</taxon>
    </lineage>
</organism>
<reference evidence="1 2" key="1">
    <citation type="journal article" date="2019" name="Environ. Microbiol.">
        <title>An active ?-lactamase is a part of an orchestrated cell wall stress resistance network of Bacillus subtilis and related rhizosphere species.</title>
        <authorList>
            <person name="Bucher T."/>
            <person name="Keren-Paz A."/>
            <person name="Hausser J."/>
            <person name="Olender T."/>
            <person name="Cytryn E."/>
            <person name="Kolodkin-Gal I."/>
        </authorList>
    </citation>
    <scope>NUCLEOTIDE SEQUENCE [LARGE SCALE GENOMIC DNA]</scope>
    <source>
        <strain evidence="1 2">I32</strain>
    </source>
</reference>
<accession>A0A9X9A6S0</accession>
<name>A0A9X9A6S0_BACCE</name>
<evidence type="ECO:0000313" key="2">
    <source>
        <dbReference type="Proteomes" id="UP000308444"/>
    </source>
</evidence>
<sequence>MNGQSQLFDFYLASATKIINRKKRYRPGEEIVRDALNEFVKFIFPDYLPGLPITKARKIIDKFDPMLHMGDSLTNLLIDEGVLSLDVEPSTKGTPRGTEVIRFTYERFSDYFIAQHILSHYVSKDNIEAVFSEEGLIGSMLKDGSVYQLGGIIEALGICFPEQFGHELIEFIPKEFSNYNWMLERTFINGILWRSPNSFTEESVNLLNQITSNRIGFHNEALDILLALSTEPNHPWNADFLDRNLARMSLPERDAFW</sequence>
<gene>
    <name evidence="1" type="ORF">FC695_21155</name>
</gene>
<proteinExistence type="predicted"/>
<dbReference type="AlphaFoldDB" id="A0A9X9A6S0"/>
<protein>
    <submittedName>
        <fullName evidence="1">Uncharacterized protein</fullName>
    </submittedName>
</protein>
<feature type="non-terminal residue" evidence="1">
    <location>
        <position position="257"/>
    </location>
</feature>
<dbReference type="EMBL" id="SZOH01001537">
    <property type="protein sequence ID" value="TKJ00617.1"/>
    <property type="molecule type" value="Genomic_DNA"/>
</dbReference>